<protein>
    <submittedName>
        <fullName evidence="6">1,4-alpha-glucan branching enzyme</fullName>
        <ecNumber evidence="6">2.4.1.18</ecNumber>
    </submittedName>
</protein>
<dbReference type="RefSeq" id="WP_209467328.1">
    <property type="nucleotide sequence ID" value="NZ_JAGGLG010000024.1"/>
</dbReference>
<dbReference type="InterPro" id="IPR037090">
    <property type="entry name" value="57_glycoside_trans_central"/>
</dbReference>
<feature type="domain" description="1,4-alpha-glucan branching enzyme C-terminal" evidence="5">
    <location>
        <begin position="426"/>
        <end position="527"/>
    </location>
</feature>
<dbReference type="Gene3D" id="1.20.1430.10">
    <property type="entry name" value="Families 57/38 glycoside transferase, middle domain"/>
    <property type="match status" value="1"/>
</dbReference>
<dbReference type="InterPro" id="IPR028995">
    <property type="entry name" value="Glyco_hydro_57/38_cen_sf"/>
</dbReference>
<dbReference type="SUPFAM" id="SSF88713">
    <property type="entry name" value="Glycoside hydrolase/deacetylase"/>
    <property type="match status" value="1"/>
</dbReference>
<evidence type="ECO:0000259" key="5">
    <source>
        <dbReference type="Pfam" id="PF09210"/>
    </source>
</evidence>
<dbReference type="CDD" id="cd10792">
    <property type="entry name" value="GH57N_AmyC_like"/>
    <property type="match status" value="1"/>
</dbReference>
<proteinExistence type="inferred from homology"/>
<reference evidence="6 7" key="1">
    <citation type="submission" date="2021-03" db="EMBL/GenBank/DDBJ databases">
        <title>Genomic Encyclopedia of Type Strains, Phase IV (KMG-IV): sequencing the most valuable type-strain genomes for metagenomic binning, comparative biology and taxonomic classification.</title>
        <authorList>
            <person name="Goeker M."/>
        </authorList>
    </citation>
    <scope>NUCLEOTIDE SEQUENCE [LARGE SCALE GENOMIC DNA]</scope>
    <source>
        <strain evidence="6 7">DSM 27138</strain>
    </source>
</reference>
<dbReference type="InterPro" id="IPR040042">
    <property type="entry name" value="Branching_enz_MT3115-like"/>
</dbReference>
<evidence type="ECO:0000313" key="7">
    <source>
        <dbReference type="Proteomes" id="UP001519289"/>
    </source>
</evidence>
<dbReference type="PANTHER" id="PTHR41695">
    <property type="entry name" value="1,4-ALPHA-GLUCAN BRANCHING ENZYME RV3031-RELATED"/>
    <property type="match status" value="1"/>
</dbReference>
<feature type="domain" description="Glycoside hydrolase family 57 N-terminal" evidence="4">
    <location>
        <begin position="7"/>
        <end position="259"/>
    </location>
</feature>
<gene>
    <name evidence="6" type="ORF">J2Z79_002639</name>
</gene>
<comment type="caution">
    <text evidence="6">The sequence shown here is derived from an EMBL/GenBank/DDBJ whole genome shotgun (WGS) entry which is preliminary data.</text>
</comment>
<dbReference type="InterPro" id="IPR015293">
    <property type="entry name" value="BE_C"/>
</dbReference>
<accession>A0ABS4JUH3</accession>
<dbReference type="EC" id="2.4.1.18" evidence="6"/>
<name>A0ABS4JUH3_9FIRM</name>
<organism evidence="6 7">
    <name type="scientific">Symbiobacterium terraclitae</name>
    <dbReference type="NCBI Taxonomy" id="557451"/>
    <lineage>
        <taxon>Bacteria</taxon>
        <taxon>Bacillati</taxon>
        <taxon>Bacillota</taxon>
        <taxon>Clostridia</taxon>
        <taxon>Eubacteriales</taxon>
        <taxon>Symbiobacteriaceae</taxon>
        <taxon>Symbiobacterium</taxon>
    </lineage>
</organism>
<dbReference type="PANTHER" id="PTHR41695:SF1">
    <property type="entry name" value="1,4-ALPHA-GLUCAN BRANCHING ENZYME TK1436"/>
    <property type="match status" value="1"/>
</dbReference>
<dbReference type="EMBL" id="JAGGLG010000024">
    <property type="protein sequence ID" value="MBP2019214.1"/>
    <property type="molecule type" value="Genomic_DNA"/>
</dbReference>
<dbReference type="GO" id="GO:0003844">
    <property type="term" value="F:1,4-alpha-glucan branching enzyme activity"/>
    <property type="evidence" value="ECO:0007669"/>
    <property type="project" value="UniProtKB-EC"/>
</dbReference>
<keyword evidence="6" id="KW-0808">Transferase</keyword>
<comment type="similarity">
    <text evidence="1 3">Belongs to the glycosyl hydrolase 57 family.</text>
</comment>
<dbReference type="Gene3D" id="3.20.110.10">
    <property type="entry name" value="Glycoside hydrolase 38, N terminal domain"/>
    <property type="match status" value="1"/>
</dbReference>
<keyword evidence="6" id="KW-0328">Glycosyltransferase</keyword>
<evidence type="ECO:0000256" key="1">
    <source>
        <dbReference type="ARBA" id="ARBA00006821"/>
    </source>
</evidence>
<dbReference type="Proteomes" id="UP001519289">
    <property type="component" value="Unassembled WGS sequence"/>
</dbReference>
<evidence type="ECO:0000259" key="4">
    <source>
        <dbReference type="Pfam" id="PF03065"/>
    </source>
</evidence>
<evidence type="ECO:0000256" key="3">
    <source>
        <dbReference type="RuleBase" id="RU361196"/>
    </source>
</evidence>
<evidence type="ECO:0000256" key="2">
    <source>
        <dbReference type="ARBA" id="ARBA00023277"/>
    </source>
</evidence>
<keyword evidence="2 3" id="KW-0119">Carbohydrate metabolism</keyword>
<evidence type="ECO:0000313" key="6">
    <source>
        <dbReference type="EMBL" id="MBP2019214.1"/>
    </source>
</evidence>
<dbReference type="InterPro" id="IPR011330">
    <property type="entry name" value="Glyco_hydro/deAcase_b/a-brl"/>
</dbReference>
<dbReference type="SUPFAM" id="SSF88688">
    <property type="entry name" value="Families 57/38 glycoside transferase middle domain"/>
    <property type="match status" value="1"/>
</dbReference>
<dbReference type="Pfam" id="PF03065">
    <property type="entry name" value="Glyco_hydro_57"/>
    <property type="match status" value="1"/>
</dbReference>
<dbReference type="InterPro" id="IPR004300">
    <property type="entry name" value="Glyco_hydro_57_N"/>
</dbReference>
<dbReference type="InterPro" id="IPR027291">
    <property type="entry name" value="Glyco_hydro_38_N_sf"/>
</dbReference>
<dbReference type="Pfam" id="PF09210">
    <property type="entry name" value="BE_C"/>
    <property type="match status" value="1"/>
</dbReference>
<keyword evidence="7" id="KW-1185">Reference proteome</keyword>
<sequence length="528" mass="61195">MTLGYVALVLHAHLPFVRHPDREDYLEERWLFEAITECYLPLLETLEKLEADRIPFRLTLSFSPTLMAMLDDPLLRDRYEQHLEAAVELAEREVRLTEGWVEHNVARYYQHLMGWLHHLYVHRYGRDILTAFRRLEQAGYVELITCAATHGFLPLLQHQPELVRAQIHVAADEFRRRFGHSPRGFWLPECGYYPGVDRYLKEVGVQYCFVESHGLFHARPAAPYGTLCHGWTPGGVAVFGRDQLSSKQVWSAKEGYPGDPAYRDFYRDIGWDRDPEHLGRLAGPQGIRTFTGFKYHRVTGPTDYKELYDRWAAEQTAIRHAAHFVHERSRQIAVARGMLPGAPPPLLVAPYDAELFGHWWHEGPYWIEQVARHAAGQAAVRFISPGEYLDRFPDGQGVLEPVYSSWGYQGYAEFWCDGSNHWMYRHIHGTGRQMIQLARKYRNPPPAVRRALNQAAREVLLAQASDWPFILRADTATGYARRRFQSHIGRFSRIRETLEAGRLPDPEWLAQVEQADNLFPHLDYAIYA</sequence>